<evidence type="ECO:0000256" key="2">
    <source>
        <dbReference type="SAM" id="Phobius"/>
    </source>
</evidence>
<feature type="compositionally biased region" description="Basic residues" evidence="1">
    <location>
        <begin position="343"/>
        <end position="355"/>
    </location>
</feature>
<gene>
    <name evidence="4" type="ORF">BOKJ2_LOCUS5121</name>
</gene>
<comment type="caution">
    <text evidence="4">The sequence shown here is derived from an EMBL/GenBank/DDBJ whole genome shotgun (WGS) entry which is preliminary data.</text>
</comment>
<feature type="compositionally biased region" description="Basic and acidic residues" evidence="1">
    <location>
        <begin position="356"/>
        <end position="369"/>
    </location>
</feature>
<feature type="compositionally biased region" description="Basic and acidic residues" evidence="1">
    <location>
        <begin position="326"/>
        <end position="342"/>
    </location>
</feature>
<keyword evidence="3" id="KW-0732">Signal</keyword>
<dbReference type="OrthoDB" id="10554165at2759"/>
<evidence type="ECO:0000313" key="5">
    <source>
        <dbReference type="Proteomes" id="UP000614601"/>
    </source>
</evidence>
<evidence type="ECO:0000256" key="3">
    <source>
        <dbReference type="SAM" id="SignalP"/>
    </source>
</evidence>
<dbReference type="Proteomes" id="UP000783686">
    <property type="component" value="Unassembled WGS sequence"/>
</dbReference>
<reference evidence="4" key="1">
    <citation type="submission" date="2020-09" db="EMBL/GenBank/DDBJ databases">
        <authorList>
            <person name="Kikuchi T."/>
        </authorList>
    </citation>
    <scope>NUCLEOTIDE SEQUENCE</scope>
    <source>
        <strain evidence="4">SH1</strain>
    </source>
</reference>
<proteinExistence type="predicted"/>
<dbReference type="EMBL" id="CAJFCW020000003">
    <property type="protein sequence ID" value="CAG9100982.1"/>
    <property type="molecule type" value="Genomic_DNA"/>
</dbReference>
<keyword evidence="2" id="KW-0472">Membrane</keyword>
<protein>
    <submittedName>
        <fullName evidence="4">Uncharacterized protein</fullName>
    </submittedName>
</protein>
<evidence type="ECO:0000313" key="4">
    <source>
        <dbReference type="EMBL" id="CAD5213495.1"/>
    </source>
</evidence>
<evidence type="ECO:0000256" key="1">
    <source>
        <dbReference type="SAM" id="MobiDB-lite"/>
    </source>
</evidence>
<feature type="chain" id="PRO_5035681536" evidence="3">
    <location>
        <begin position="21"/>
        <end position="369"/>
    </location>
</feature>
<feature type="compositionally biased region" description="Basic residues" evidence="1">
    <location>
        <begin position="310"/>
        <end position="325"/>
    </location>
</feature>
<feature type="region of interest" description="Disordered" evidence="1">
    <location>
        <begin position="277"/>
        <end position="369"/>
    </location>
</feature>
<dbReference type="Proteomes" id="UP000614601">
    <property type="component" value="Unassembled WGS sequence"/>
</dbReference>
<accession>A0A811KCI5</accession>
<keyword evidence="5" id="KW-1185">Reference proteome</keyword>
<dbReference type="EMBL" id="CAJFDH010000003">
    <property type="protein sequence ID" value="CAD5213495.1"/>
    <property type="molecule type" value="Genomic_DNA"/>
</dbReference>
<name>A0A811KCI5_9BILA</name>
<dbReference type="PANTHER" id="PTHR21515">
    <property type="entry name" value="MAJOR SPERM PROTEIN"/>
    <property type="match status" value="1"/>
</dbReference>
<feature type="transmembrane region" description="Helical" evidence="2">
    <location>
        <begin position="235"/>
        <end position="261"/>
    </location>
</feature>
<feature type="signal peptide" evidence="3">
    <location>
        <begin position="1"/>
        <end position="20"/>
    </location>
</feature>
<organism evidence="4 5">
    <name type="scientific">Bursaphelenchus okinawaensis</name>
    <dbReference type="NCBI Taxonomy" id="465554"/>
    <lineage>
        <taxon>Eukaryota</taxon>
        <taxon>Metazoa</taxon>
        <taxon>Ecdysozoa</taxon>
        <taxon>Nematoda</taxon>
        <taxon>Chromadorea</taxon>
        <taxon>Rhabditida</taxon>
        <taxon>Tylenchina</taxon>
        <taxon>Tylenchomorpha</taxon>
        <taxon>Aphelenchoidea</taxon>
        <taxon>Aphelenchoididae</taxon>
        <taxon>Bursaphelenchus</taxon>
    </lineage>
</organism>
<dbReference type="PANTHER" id="PTHR21515:SF6">
    <property type="entry name" value="PEPTIDASE M23"/>
    <property type="match status" value="1"/>
</dbReference>
<keyword evidence="2" id="KW-0812">Transmembrane</keyword>
<dbReference type="AlphaFoldDB" id="A0A811KCI5"/>
<sequence length="369" mass="42341">MVRPTLILLLATAALLTVFAHECRVKDYPIVLELSKCTKLYTEAFSSINSSRLEFILIGKPADLGDSPLVIGEYISAWDDINYNTKLGYETNTSKLYIEYYDRATETSRKTIFEKLDLDDENENMHLFLQLFQGKIVYGMAHTSDNASGLYEITNEDVHRLEDIELYNLYTQLWYEDVRQYMFSIKSEVPFEMQLMNHYWINRDLVDPDVIVPHLIPLDLMGVDVYNGWECVWCWIAFILALFCGLCFGSSCILFIAFSVYKKKANDLNDQRIRAIKNANKKGKSGKSEKDGPPGSSRTGSDTNLESNKSKSKKGKSKKGKGKKESRKDSKKDKKNSKQDKKNSKKDKKNSKKDKKKDGKSKNEKKSKK</sequence>
<keyword evidence="2" id="KW-1133">Transmembrane helix</keyword>